<name>A0A9Q4ZIQ8_RHOHA</name>
<organism evidence="1 2">
    <name type="scientific">Rhodococcus hoagii</name>
    <name type="common">Corynebacterium equii</name>
    <dbReference type="NCBI Taxonomy" id="43767"/>
    <lineage>
        <taxon>Bacteria</taxon>
        <taxon>Bacillati</taxon>
        <taxon>Actinomycetota</taxon>
        <taxon>Actinomycetes</taxon>
        <taxon>Mycobacteriales</taxon>
        <taxon>Nocardiaceae</taxon>
        <taxon>Prescottella</taxon>
    </lineage>
</organism>
<proteinExistence type="predicted"/>
<evidence type="ECO:0000313" key="2">
    <source>
        <dbReference type="Proteomes" id="UP000603463"/>
    </source>
</evidence>
<reference evidence="1" key="1">
    <citation type="journal article" date="2020" name="Environ. Microbiol.">
        <title>The novel and transferable erm(51) gene confers Macrolides, Lincosamides, and Streptogramins B (MLSB) resistance to clonal Rhodococcus equi in the environment.</title>
        <authorList>
            <person name="Huber L."/>
            <person name="Giguere S."/>
            <person name="Slovis N.M."/>
            <person name="Alvarez-Narvaez S."/>
            <person name="Hart K.A."/>
            <person name="Greiter M."/>
            <person name="Morris E.R.A."/>
            <person name="Cohen N.D."/>
        </authorList>
    </citation>
    <scope>NUCLEOTIDE SEQUENCE</scope>
    <source>
        <strain evidence="1">Lh_116_1</strain>
    </source>
</reference>
<accession>A0A9Q4ZIQ8</accession>
<protein>
    <submittedName>
        <fullName evidence="1">Uncharacterized protein</fullName>
    </submittedName>
</protein>
<dbReference type="AlphaFoldDB" id="A0A9Q4ZIQ8"/>
<sequence length="93" mass="10222">MTEATDADSDFRKAVRTYVGAETDGGLVTDWMFVAAYVPADGADTTGYLMNGRTGQPEHASEGLLRAALRQIPDVYDDYADYPIDESDEFDDM</sequence>
<gene>
    <name evidence="1" type="ORF">GS882_03645</name>
</gene>
<dbReference type="Proteomes" id="UP000603463">
    <property type="component" value="Unassembled WGS sequence"/>
</dbReference>
<dbReference type="EMBL" id="WVBC01000002">
    <property type="protein sequence ID" value="NKT77308.1"/>
    <property type="molecule type" value="Genomic_DNA"/>
</dbReference>
<comment type="caution">
    <text evidence="1">The sequence shown here is derived from an EMBL/GenBank/DDBJ whole genome shotgun (WGS) entry which is preliminary data.</text>
</comment>
<evidence type="ECO:0000313" key="1">
    <source>
        <dbReference type="EMBL" id="NKT77308.1"/>
    </source>
</evidence>